<keyword evidence="5" id="KW-0496">Mitochondrion</keyword>
<evidence type="ECO:0000256" key="2">
    <source>
        <dbReference type="ARBA" id="ARBA00022741"/>
    </source>
</evidence>
<dbReference type="OrthoDB" id="10254455at2759"/>
<dbReference type="Pfam" id="PF00004">
    <property type="entry name" value="AAA"/>
    <property type="match status" value="1"/>
</dbReference>
<evidence type="ECO:0000259" key="7">
    <source>
        <dbReference type="SMART" id="SM00382"/>
    </source>
</evidence>
<evidence type="ECO:0000313" key="8">
    <source>
        <dbReference type="EMBL" id="URE38823.1"/>
    </source>
</evidence>
<keyword evidence="4" id="KW-0067">ATP-binding</keyword>
<dbReference type="Gene3D" id="1.10.8.60">
    <property type="match status" value="1"/>
</dbReference>
<name>A0A9E7I0D2_9LILI</name>
<dbReference type="GO" id="GO:0005524">
    <property type="term" value="F:ATP binding"/>
    <property type="evidence" value="ECO:0007669"/>
    <property type="project" value="UniProtKB-KW"/>
</dbReference>
<dbReference type="FunFam" id="3.40.50.300:FF:000416">
    <property type="entry name" value="p-loop nucleoside triphosphate hydrolase superfamily protein"/>
    <property type="match status" value="1"/>
</dbReference>
<dbReference type="PROSITE" id="PS00674">
    <property type="entry name" value="AAA"/>
    <property type="match status" value="1"/>
</dbReference>
<dbReference type="Pfam" id="PF24933">
    <property type="entry name" value="DUF7751"/>
    <property type="match status" value="1"/>
</dbReference>
<proteinExistence type="predicted"/>
<evidence type="ECO:0000256" key="6">
    <source>
        <dbReference type="SAM" id="MobiDB-lite"/>
    </source>
</evidence>
<dbReference type="InterPro" id="IPR056653">
    <property type="entry name" value="DUF7751"/>
</dbReference>
<dbReference type="PANTHER" id="PTHR45644">
    <property type="entry name" value="AAA ATPASE, PUTATIVE (AFU_ORTHOLOGUE AFUA_2G12920)-RELATED-RELATED"/>
    <property type="match status" value="1"/>
</dbReference>
<dbReference type="SUPFAM" id="SSF52540">
    <property type="entry name" value="P-loop containing nucleoside triphosphate hydrolases"/>
    <property type="match status" value="1"/>
</dbReference>
<evidence type="ECO:0000313" key="9">
    <source>
        <dbReference type="Proteomes" id="UP001055439"/>
    </source>
</evidence>
<organism evidence="8 9">
    <name type="scientific">Musa troglodytarum</name>
    <name type="common">fe'i banana</name>
    <dbReference type="NCBI Taxonomy" id="320322"/>
    <lineage>
        <taxon>Eukaryota</taxon>
        <taxon>Viridiplantae</taxon>
        <taxon>Streptophyta</taxon>
        <taxon>Embryophyta</taxon>
        <taxon>Tracheophyta</taxon>
        <taxon>Spermatophyta</taxon>
        <taxon>Magnoliopsida</taxon>
        <taxon>Liliopsida</taxon>
        <taxon>Zingiberales</taxon>
        <taxon>Musaceae</taxon>
        <taxon>Musa</taxon>
    </lineage>
</organism>
<protein>
    <submittedName>
        <fullName evidence="8">AAA-type ATPase family protein</fullName>
    </submittedName>
</protein>
<gene>
    <name evidence="8" type="ORF">MUK42_16442</name>
</gene>
<feature type="compositionally biased region" description="Low complexity" evidence="6">
    <location>
        <begin position="7"/>
        <end position="20"/>
    </location>
</feature>
<dbReference type="PANTHER" id="PTHR45644:SF73">
    <property type="entry name" value="AAA-TYPE ATPASE FAMILY PROTEIN"/>
    <property type="match status" value="1"/>
</dbReference>
<dbReference type="AlphaFoldDB" id="A0A9E7I0D2"/>
<evidence type="ECO:0000256" key="3">
    <source>
        <dbReference type="ARBA" id="ARBA00022787"/>
    </source>
</evidence>
<feature type="region of interest" description="Disordered" evidence="6">
    <location>
        <begin position="307"/>
        <end position="373"/>
    </location>
</feature>
<evidence type="ECO:0000256" key="1">
    <source>
        <dbReference type="ARBA" id="ARBA00004572"/>
    </source>
</evidence>
<feature type="compositionally biased region" description="Basic and acidic residues" evidence="6">
    <location>
        <begin position="314"/>
        <end position="338"/>
    </location>
</feature>
<dbReference type="InterPro" id="IPR027417">
    <property type="entry name" value="P-loop_NTPase"/>
</dbReference>
<keyword evidence="3" id="KW-0472">Membrane</keyword>
<feature type="domain" description="AAA+ ATPase" evidence="7">
    <location>
        <begin position="884"/>
        <end position="1021"/>
    </location>
</feature>
<feature type="compositionally biased region" description="Basic and acidic residues" evidence="6">
    <location>
        <begin position="41"/>
        <end position="59"/>
    </location>
</feature>
<sequence>MVETRRSSASSKRALSSSSPASPPASKRPKEEPTTSSPKGQRPDNKDEPAPTSDGRHLLSDLPAVDPPVEAADTAAAEMQGEEPGDAAAHLPPQERPAKMDSRKRGLISLEIPTKRVVKATQKVAWAKLISQHSQNPHLFLSGSQFSVGQSRSCNLWLKDPTISKILCRLRHSQRGGAPVAFLEIVGRKGIVQVNGKTFERNSNTILTGGDELIFSSSGKHAYQLKNDKSTTSVLPSSLGVPESKGTAIRESQTETRTGDPSAVTGASILASLSNDLKDLPAIPPASNAENAQEGLENPALASVTIASEGCNPDPEKDSDTCKESSETEGSSEIRSDNADAAMSSDLGVNEPVQPENIQPDAQPDAEIGKVPGTNSEIRPLLRMFSGSPISGLDLSGNVFKVFEDQRELLKDLDLPSSLPTTRCQAFKDGLKQGILNANDINVSFESFPYYLSENTKSVLMSCAFIHLECKEFVKYTTDISSVNHRILLSGPTGSEIYQETLVKALAKHFGARLLIIDSLLLPGGSSLKDAELLKEGARIEKSSIFSKHRSALADAIQLKKPASSVETDITPQRGPNYGYRGKVVLAFEENGSSKVVLEESKNGPLIVLIKDIEKSMAGSTDSYLTLKSKLELMPVGVLIIGSHSQIDNRKEKSHPGGLLFTKFGSNQTALLDFAFPDNFGRLHERSKEIPKTMKQLSRLFPNKVSIQLPQDETQLSEWKQHLDRDVETLKAKSNVLSIRSFLNRCGLDCNDLEIISIKDQALTNESVDKVVGFALSYHLKHSRTEALSKDAKLVLSSESLKHGLSMLQSVQNDNKSIKKSLKDVVTENEFEKRLLTDVIPPNDIGVTFDDIGALENVKETLKELVMLPLQRPELFCKGQLTKPCKGILLFGPPGTGKTMLAKAVATEAGANFINISMSSITSKWFGEGEKYVKAVFTLASKIAPSVIFVDEVDSMLGRRENPGEHEAMRKMKNEFMVNWDGLRTKDKERVLVLAATNRPFDLDEAVIRRLPRRLMVNLPDTTNREKILRVILSKEELAPDVDLEALANMTDGYSGSDLKNLCVTAAHCPIREILEKEKKERNLALAEGRTLPTLYGSEDIRPLNMEDFKYAHEQVCASVSSESSNMSELLQWNELYGEGGSRKKKALSYFM</sequence>
<accession>A0A9E7I0D2</accession>
<dbReference type="InterPro" id="IPR008984">
    <property type="entry name" value="SMAD_FHA_dom_sf"/>
</dbReference>
<dbReference type="SUPFAM" id="SSF49879">
    <property type="entry name" value="SMAD/FHA domain"/>
    <property type="match status" value="1"/>
</dbReference>
<evidence type="ECO:0000256" key="4">
    <source>
        <dbReference type="ARBA" id="ARBA00022840"/>
    </source>
</evidence>
<dbReference type="EMBL" id="CP097510">
    <property type="protein sequence ID" value="URE38823.1"/>
    <property type="molecule type" value="Genomic_DNA"/>
</dbReference>
<reference evidence="8" key="1">
    <citation type="submission" date="2022-05" db="EMBL/GenBank/DDBJ databases">
        <title>The Musa troglodytarum L. genome provides insights into the mechanism of non-climacteric behaviour and enrichment of carotenoids.</title>
        <authorList>
            <person name="Wang J."/>
        </authorList>
    </citation>
    <scope>NUCLEOTIDE SEQUENCE</scope>
    <source>
        <tissue evidence="8">Leaf</tissue>
    </source>
</reference>
<dbReference type="SMART" id="SM00382">
    <property type="entry name" value="AAA"/>
    <property type="match status" value="1"/>
</dbReference>
<dbReference type="CDD" id="cd19520">
    <property type="entry name" value="RecA-like_ATAD1"/>
    <property type="match status" value="1"/>
</dbReference>
<dbReference type="InterPro" id="IPR041569">
    <property type="entry name" value="AAA_lid_3"/>
</dbReference>
<comment type="subcellular location">
    <subcellularLocation>
        <location evidence="1">Mitochondrion outer membrane</location>
        <topology evidence="1">Single-pass membrane protein</topology>
    </subcellularLocation>
</comment>
<dbReference type="Gene3D" id="2.60.200.20">
    <property type="match status" value="1"/>
</dbReference>
<dbReference type="InterPro" id="IPR003593">
    <property type="entry name" value="AAA+_ATPase"/>
</dbReference>
<dbReference type="InterPro" id="IPR003960">
    <property type="entry name" value="ATPase_AAA_CS"/>
</dbReference>
<keyword evidence="9" id="KW-1185">Reference proteome</keyword>
<dbReference type="Gene3D" id="3.40.50.300">
    <property type="entry name" value="P-loop containing nucleotide triphosphate hydrolases"/>
    <property type="match status" value="1"/>
</dbReference>
<dbReference type="InterPro" id="IPR003959">
    <property type="entry name" value="ATPase_AAA_core"/>
</dbReference>
<keyword evidence="3" id="KW-1000">Mitochondrion outer membrane</keyword>
<dbReference type="GO" id="GO:0005741">
    <property type="term" value="C:mitochondrial outer membrane"/>
    <property type="evidence" value="ECO:0007669"/>
    <property type="project" value="UniProtKB-SubCell"/>
</dbReference>
<feature type="region of interest" description="Disordered" evidence="6">
    <location>
        <begin position="228"/>
        <end position="264"/>
    </location>
</feature>
<dbReference type="Pfam" id="PF17862">
    <property type="entry name" value="AAA_lid_3"/>
    <property type="match status" value="1"/>
</dbReference>
<dbReference type="Proteomes" id="UP001055439">
    <property type="component" value="Chromosome 8"/>
</dbReference>
<feature type="region of interest" description="Disordered" evidence="6">
    <location>
        <begin position="1"/>
        <end position="105"/>
    </location>
</feature>
<evidence type="ECO:0000256" key="5">
    <source>
        <dbReference type="ARBA" id="ARBA00023128"/>
    </source>
</evidence>
<keyword evidence="2" id="KW-0547">Nucleotide-binding</keyword>
<dbReference type="InterPro" id="IPR051701">
    <property type="entry name" value="Mito_OM_Translocase_MSP1"/>
</dbReference>
<dbReference type="GO" id="GO:0016887">
    <property type="term" value="F:ATP hydrolysis activity"/>
    <property type="evidence" value="ECO:0007669"/>
    <property type="project" value="InterPro"/>
</dbReference>